<evidence type="ECO:0000256" key="11">
    <source>
        <dbReference type="ARBA" id="ARBA00023237"/>
    </source>
</evidence>
<dbReference type="RefSeq" id="WP_110263541.1">
    <property type="nucleotide sequence ID" value="NZ_CAKZQT010000007.1"/>
</dbReference>
<feature type="signal peptide" evidence="13">
    <location>
        <begin position="1"/>
        <end position="17"/>
    </location>
</feature>
<sequence length="201" mass="21777">MIRTLALLLALALAACAPPGAPPRDDPNARLQWNQHREALARVLGFSLQGRLSDGFGRSGELLWRQRADDSFTLQLRGPLGAGAVAIDGDADGVIVRSKDGEHRTDDPQGWMQAALGWTLPLADLRAWTLGLPADGAIDRLVLDAEGRIASLEQHGWTVHYDSYQTVGALALPRRLEARSAEVHLRLLIDRWAALDLAAAS</sequence>
<dbReference type="Gene3D" id="2.50.20.10">
    <property type="entry name" value="Lipoprotein localisation LolA/LolB/LppX"/>
    <property type="match status" value="1"/>
</dbReference>
<keyword evidence="15" id="KW-1185">Reference proteome</keyword>
<dbReference type="GO" id="GO:0015031">
    <property type="term" value="P:protein transport"/>
    <property type="evidence" value="ECO:0007669"/>
    <property type="project" value="UniProtKB-KW"/>
</dbReference>
<protein>
    <recommendedName>
        <fullName evidence="4">Outer-membrane lipoprotein LolB</fullName>
    </recommendedName>
</protein>
<evidence type="ECO:0000256" key="2">
    <source>
        <dbReference type="ARBA" id="ARBA00009696"/>
    </source>
</evidence>
<keyword evidence="7" id="KW-0653">Protein transport</keyword>
<name>A0A318EPK6_9GAMM</name>
<evidence type="ECO:0000256" key="8">
    <source>
        <dbReference type="ARBA" id="ARBA00023136"/>
    </source>
</evidence>
<dbReference type="EMBL" id="QICN01000001">
    <property type="protein sequence ID" value="PXV71426.1"/>
    <property type="molecule type" value="Genomic_DNA"/>
</dbReference>
<keyword evidence="10" id="KW-0143">Chaperone</keyword>
<keyword evidence="12 14" id="KW-0449">Lipoprotein</keyword>
<evidence type="ECO:0000256" key="3">
    <source>
        <dbReference type="ARBA" id="ARBA00011245"/>
    </source>
</evidence>
<comment type="caution">
    <text evidence="14">The sequence shown here is derived from an EMBL/GenBank/DDBJ whole genome shotgun (WGS) entry which is preliminary data.</text>
</comment>
<evidence type="ECO:0000256" key="13">
    <source>
        <dbReference type="SAM" id="SignalP"/>
    </source>
</evidence>
<comment type="subcellular location">
    <subcellularLocation>
        <location evidence="1">Cell outer membrane</location>
        <topology evidence="1">Lipid-anchor</topology>
    </subcellularLocation>
</comment>
<evidence type="ECO:0000256" key="4">
    <source>
        <dbReference type="ARBA" id="ARBA00016202"/>
    </source>
</evidence>
<keyword evidence="8" id="KW-0472">Membrane</keyword>
<dbReference type="SUPFAM" id="SSF89392">
    <property type="entry name" value="Prokaryotic lipoproteins and lipoprotein localization factors"/>
    <property type="match status" value="1"/>
</dbReference>
<dbReference type="Pfam" id="PF03550">
    <property type="entry name" value="LolB"/>
    <property type="match status" value="1"/>
</dbReference>
<evidence type="ECO:0000256" key="7">
    <source>
        <dbReference type="ARBA" id="ARBA00022927"/>
    </source>
</evidence>
<comment type="subunit">
    <text evidence="3">Monomer.</text>
</comment>
<keyword evidence="5" id="KW-0813">Transport</keyword>
<keyword evidence="6 13" id="KW-0732">Signal</keyword>
<evidence type="ECO:0000256" key="9">
    <source>
        <dbReference type="ARBA" id="ARBA00023139"/>
    </source>
</evidence>
<accession>A0A318EPK6</accession>
<dbReference type="Proteomes" id="UP000248330">
    <property type="component" value="Unassembled WGS sequence"/>
</dbReference>
<evidence type="ECO:0000256" key="1">
    <source>
        <dbReference type="ARBA" id="ARBA00004459"/>
    </source>
</evidence>
<dbReference type="NCBIfam" id="TIGR00548">
    <property type="entry name" value="lolB"/>
    <property type="match status" value="1"/>
</dbReference>
<feature type="chain" id="PRO_5016344182" description="Outer-membrane lipoprotein LolB" evidence="13">
    <location>
        <begin position="18"/>
        <end position="201"/>
    </location>
</feature>
<dbReference type="InterPro" id="IPR004565">
    <property type="entry name" value="OM_lipoprot_LolB"/>
</dbReference>
<gene>
    <name evidence="14" type="ORF">C8D93_101477</name>
</gene>
<dbReference type="GO" id="GO:0009279">
    <property type="term" value="C:cell outer membrane"/>
    <property type="evidence" value="ECO:0007669"/>
    <property type="project" value="UniProtKB-SubCell"/>
</dbReference>
<evidence type="ECO:0000313" key="15">
    <source>
        <dbReference type="Proteomes" id="UP000248330"/>
    </source>
</evidence>
<proteinExistence type="inferred from homology"/>
<keyword evidence="9" id="KW-0564">Palmitate</keyword>
<dbReference type="CDD" id="cd16326">
    <property type="entry name" value="LolB"/>
    <property type="match status" value="1"/>
</dbReference>
<dbReference type="PROSITE" id="PS51257">
    <property type="entry name" value="PROKAR_LIPOPROTEIN"/>
    <property type="match status" value="1"/>
</dbReference>
<comment type="similarity">
    <text evidence="2">Belongs to the LolB family.</text>
</comment>
<dbReference type="InterPro" id="IPR029046">
    <property type="entry name" value="LolA/LolB/LppX"/>
</dbReference>
<keyword evidence="11" id="KW-0998">Cell outer membrane</keyword>
<evidence type="ECO:0000313" key="14">
    <source>
        <dbReference type="EMBL" id="PXV71426.1"/>
    </source>
</evidence>
<evidence type="ECO:0000256" key="6">
    <source>
        <dbReference type="ARBA" id="ARBA00022729"/>
    </source>
</evidence>
<reference evidence="14 15" key="1">
    <citation type="submission" date="2018-04" db="EMBL/GenBank/DDBJ databases">
        <title>Genomic Encyclopedia of Type Strains, Phase IV (KMG-IV): sequencing the most valuable type-strain genomes for metagenomic binning, comparative biology and taxonomic classification.</title>
        <authorList>
            <person name="Goeker M."/>
        </authorList>
    </citation>
    <scope>NUCLEOTIDE SEQUENCE [LARGE SCALE GENOMIC DNA]</scope>
    <source>
        <strain evidence="14 15">DSM 104150</strain>
    </source>
</reference>
<dbReference type="OrthoDB" id="9797618at2"/>
<evidence type="ECO:0000256" key="12">
    <source>
        <dbReference type="ARBA" id="ARBA00023288"/>
    </source>
</evidence>
<evidence type="ECO:0000256" key="5">
    <source>
        <dbReference type="ARBA" id="ARBA00022448"/>
    </source>
</evidence>
<evidence type="ECO:0000256" key="10">
    <source>
        <dbReference type="ARBA" id="ARBA00023186"/>
    </source>
</evidence>
<dbReference type="AlphaFoldDB" id="A0A318EPK6"/>
<organism evidence="14 15">
    <name type="scientific">Sinimarinibacterium flocculans</name>
    <dbReference type="NCBI Taxonomy" id="985250"/>
    <lineage>
        <taxon>Bacteria</taxon>
        <taxon>Pseudomonadati</taxon>
        <taxon>Pseudomonadota</taxon>
        <taxon>Gammaproteobacteria</taxon>
        <taxon>Nevskiales</taxon>
        <taxon>Nevskiaceae</taxon>
        <taxon>Sinimarinibacterium</taxon>
    </lineage>
</organism>